<comment type="pathway">
    <text evidence="1">Carbohydrate degradation; glycolysis; pyruvate from D-glyceraldehyde 3-phosphate: step 4/5.</text>
</comment>
<evidence type="ECO:0000256" key="7">
    <source>
        <dbReference type="SAM" id="MobiDB-lite"/>
    </source>
</evidence>
<feature type="compositionally biased region" description="Acidic residues" evidence="7">
    <location>
        <begin position="258"/>
        <end position="267"/>
    </location>
</feature>
<dbReference type="PANTHER" id="PTHR11902:SF30">
    <property type="entry name" value="ENOLASE 4"/>
    <property type="match status" value="1"/>
</dbReference>
<dbReference type="EC" id="4.2.1.11" evidence="3"/>
<dbReference type="Pfam" id="PF00113">
    <property type="entry name" value="Enolase_C"/>
    <property type="match status" value="2"/>
</dbReference>
<keyword evidence="4" id="KW-0324">Glycolysis</keyword>
<dbReference type="SMART" id="SM01192">
    <property type="entry name" value="Enolase_C"/>
    <property type="match status" value="1"/>
</dbReference>
<comment type="similarity">
    <text evidence="2">Belongs to the enolase family.</text>
</comment>
<dbReference type="InterPro" id="IPR036849">
    <property type="entry name" value="Enolase-like_C_sf"/>
</dbReference>
<dbReference type="Proteomes" id="UP001217089">
    <property type="component" value="Unassembled WGS sequence"/>
</dbReference>
<evidence type="ECO:0000313" key="10">
    <source>
        <dbReference type="Proteomes" id="UP001217089"/>
    </source>
</evidence>
<evidence type="ECO:0000259" key="8">
    <source>
        <dbReference type="SMART" id="SM01192"/>
    </source>
</evidence>
<evidence type="ECO:0000256" key="5">
    <source>
        <dbReference type="ARBA" id="ARBA00023239"/>
    </source>
</evidence>
<keyword evidence="5" id="KW-0456">Lyase</keyword>
<proteinExistence type="inferred from homology"/>
<evidence type="ECO:0000256" key="6">
    <source>
        <dbReference type="ARBA" id="ARBA00031125"/>
    </source>
</evidence>
<keyword evidence="10" id="KW-1185">Reference proteome</keyword>
<comment type="caution">
    <text evidence="9">The sequence shown here is derived from an EMBL/GenBank/DDBJ whole genome shotgun (WGS) entry which is preliminary data.</text>
</comment>
<reference evidence="9 10" key="1">
    <citation type="submission" date="2022-12" db="EMBL/GenBank/DDBJ databases">
        <title>Chromosome-level genome of Tegillarca granosa.</title>
        <authorList>
            <person name="Kim J."/>
        </authorList>
    </citation>
    <scope>NUCLEOTIDE SEQUENCE [LARGE SCALE GENOMIC DNA]</scope>
    <source>
        <strain evidence="9">Teg-2019</strain>
        <tissue evidence="9">Adductor muscle</tissue>
    </source>
</reference>
<dbReference type="SUPFAM" id="SSF51604">
    <property type="entry name" value="Enolase C-terminal domain-like"/>
    <property type="match status" value="1"/>
</dbReference>
<protein>
    <recommendedName>
        <fullName evidence="3">phosphopyruvate hydratase</fullName>
        <ecNumber evidence="3">4.2.1.11</ecNumber>
    </recommendedName>
    <alternativeName>
        <fullName evidence="6">2-phospho-D-glycerate hydro-lyase</fullName>
    </alternativeName>
</protein>
<evidence type="ECO:0000256" key="1">
    <source>
        <dbReference type="ARBA" id="ARBA00005031"/>
    </source>
</evidence>
<feature type="region of interest" description="Disordered" evidence="7">
    <location>
        <begin position="251"/>
        <end position="279"/>
    </location>
</feature>
<dbReference type="InterPro" id="IPR020810">
    <property type="entry name" value="Enolase_C"/>
</dbReference>
<dbReference type="EMBL" id="JARBDR010000246">
    <property type="protein sequence ID" value="KAJ8317133.1"/>
    <property type="molecule type" value="Genomic_DNA"/>
</dbReference>
<evidence type="ECO:0000256" key="2">
    <source>
        <dbReference type="ARBA" id="ARBA00009604"/>
    </source>
</evidence>
<evidence type="ECO:0000313" key="9">
    <source>
        <dbReference type="EMBL" id="KAJ8317133.1"/>
    </source>
</evidence>
<name>A0ABQ9FIK9_TEGGR</name>
<sequence>MGISARKVPNYTKLIYVILEVKNEFQIPLPMVTILQSGRPAPGKLNCVKEFMVVPKPGMPVEQSLQYIHQIYKYVANSFFTKSGVTAKLVNDLGALCPTFDRPEQGLDLLQEAITHLGLSPGDDFHIALNCASNEIFDYDTSTVAAKEQAPFPGQDMHKEKGKYEIISGQPKVPEDVTEFWAELLSRYPSVIALIDPLRQQAVGLNAKFVKFGAPVRGERIALYNRLIQIEEQLKQQGKLVVHKEHLFPHISPPPLPEPEDGAEVVEDSLPVKNVPKKK</sequence>
<evidence type="ECO:0000256" key="4">
    <source>
        <dbReference type="ARBA" id="ARBA00023152"/>
    </source>
</evidence>
<accession>A0ABQ9FIK9</accession>
<dbReference type="PANTHER" id="PTHR11902">
    <property type="entry name" value="ENOLASE"/>
    <property type="match status" value="1"/>
</dbReference>
<dbReference type="InterPro" id="IPR000941">
    <property type="entry name" value="Enolase"/>
</dbReference>
<organism evidence="9 10">
    <name type="scientific">Tegillarca granosa</name>
    <name type="common">Malaysian cockle</name>
    <name type="synonym">Anadara granosa</name>
    <dbReference type="NCBI Taxonomy" id="220873"/>
    <lineage>
        <taxon>Eukaryota</taxon>
        <taxon>Metazoa</taxon>
        <taxon>Spiralia</taxon>
        <taxon>Lophotrochozoa</taxon>
        <taxon>Mollusca</taxon>
        <taxon>Bivalvia</taxon>
        <taxon>Autobranchia</taxon>
        <taxon>Pteriomorphia</taxon>
        <taxon>Arcoida</taxon>
        <taxon>Arcoidea</taxon>
        <taxon>Arcidae</taxon>
        <taxon>Tegillarca</taxon>
    </lineage>
</organism>
<evidence type="ECO:0000256" key="3">
    <source>
        <dbReference type="ARBA" id="ARBA00012058"/>
    </source>
</evidence>
<gene>
    <name evidence="9" type="ORF">KUTeg_005037</name>
</gene>
<feature type="domain" description="Enolase C-terminal TIM barrel" evidence="8">
    <location>
        <begin position="24"/>
        <end position="248"/>
    </location>
</feature>
<dbReference type="Gene3D" id="3.20.20.120">
    <property type="entry name" value="Enolase-like C-terminal domain"/>
    <property type="match status" value="2"/>
</dbReference>